<proteinExistence type="predicted"/>
<dbReference type="PANTHER" id="PTHR43539:SF91">
    <property type="entry name" value="FAD-DEPENDENT URATE HYDROXYLASE"/>
    <property type="match status" value="1"/>
</dbReference>
<sequence length="497" mass="54604">MTDPLTAAPPRLPDADARLAGLEARLAEDLALLNYPPANWVPPRRAQGDDRPVSDVVVIGAGMCGLVAGFAMLRAGLSNIRILDRAPAGQEGPWVTYARMETLRSPKQLLGPAYGMPSLTFQAWYRANHGDAAWDALFRIPRPMWMDYLNWYRKALNLPVQNGMDVTRVIPRPDGLFELEIAHGSRPGVLTRRVVMAGGREGLGRPTIPEFARRLPRDRWAHSSDRIDFDALRGKRVIVIGVGASAVDNAAAALEAGAREVRLLARRPVMPTVNKLMGVGSYGLTAGFAAMAPEWRWRIMAYANRQQTPAPSNSTRRVSRHPNAYFHFSAGIAEARAADGEIVLTTRSGRTFHADYMILGTGFTVDVRARPEILEMADEIALWKDRYTPPPDEADEALAAYPWLVEDFSFTERQPGAAPYLARIHCFNFAASLSLGKVSGDIPAISEGAQWLVRGLSAALFKDDVDAHWQALLAYEKPELTGDEWTDADAQATARSA</sequence>
<dbReference type="RefSeq" id="WP_062225862.1">
    <property type="nucleotide sequence ID" value="NZ_BBWR01000002.1"/>
</dbReference>
<dbReference type="GO" id="GO:0050660">
    <property type="term" value="F:flavin adenine dinucleotide binding"/>
    <property type="evidence" value="ECO:0007669"/>
    <property type="project" value="TreeGrafter"/>
</dbReference>
<dbReference type="Gene3D" id="3.50.50.60">
    <property type="entry name" value="FAD/NAD(P)-binding domain"/>
    <property type="match status" value="1"/>
</dbReference>
<dbReference type="InterPro" id="IPR036188">
    <property type="entry name" value="FAD/NAD-bd_sf"/>
</dbReference>
<keyword evidence="1" id="KW-0560">Oxidoreductase</keyword>
<dbReference type="EMBL" id="LC066377">
    <property type="protein sequence ID" value="BAT28620.1"/>
    <property type="molecule type" value="Genomic_DNA"/>
</dbReference>
<dbReference type="SUPFAM" id="SSF51905">
    <property type="entry name" value="FAD/NAD(P)-binding domain"/>
    <property type="match status" value="1"/>
</dbReference>
<organism evidence="2">
    <name type="scientific">Aureimonas frigidaquae</name>
    <dbReference type="NCBI Taxonomy" id="424757"/>
    <lineage>
        <taxon>Bacteria</taxon>
        <taxon>Pseudomonadati</taxon>
        <taxon>Pseudomonadota</taxon>
        <taxon>Alphaproteobacteria</taxon>
        <taxon>Hyphomicrobiales</taxon>
        <taxon>Aurantimonadaceae</taxon>
        <taxon>Aureimonas</taxon>
    </lineage>
</organism>
<dbReference type="PANTHER" id="PTHR43539">
    <property type="entry name" value="FLAVIN-BINDING MONOOXYGENASE-LIKE PROTEIN (AFU_ORTHOLOGUE AFUA_4G09220)"/>
    <property type="match status" value="1"/>
</dbReference>
<reference evidence="2" key="1">
    <citation type="journal article" date="2015" name="Proc. Natl. Acad. Sci. U.S.A.">
        <title>Bacterial clade with the ribosomal RNA operon on a small plasmid rather than the chromosome.</title>
        <authorList>
            <person name="Anda M."/>
            <person name="Ohtsubo Y."/>
            <person name="Okubo T."/>
            <person name="Sugawara M."/>
            <person name="Nagata Y."/>
            <person name="Tsuda M."/>
            <person name="Minamisawa K."/>
            <person name="Mitsui H."/>
        </authorList>
    </citation>
    <scope>NUCLEOTIDE SEQUENCE</scope>
    <source>
        <strain evidence="2">JCM 14755</strain>
    </source>
</reference>
<dbReference type="Pfam" id="PF13738">
    <property type="entry name" value="Pyr_redox_3"/>
    <property type="match status" value="1"/>
</dbReference>
<dbReference type="AlphaFoldDB" id="A0A0P0Z3F4"/>
<dbReference type="OrthoDB" id="8671611at2"/>
<protein>
    <submittedName>
        <fullName evidence="2">FAD-dependent pyridine nucleotide-disulfide oxidoreductase</fullName>
    </submittedName>
</protein>
<accession>A0A0P0Z3F4</accession>
<dbReference type="PRINTS" id="PR00411">
    <property type="entry name" value="PNDRDTASEI"/>
</dbReference>
<evidence type="ECO:0000313" key="2">
    <source>
        <dbReference type="EMBL" id="BAT28620.1"/>
    </source>
</evidence>
<dbReference type="GO" id="GO:0004497">
    <property type="term" value="F:monooxygenase activity"/>
    <property type="evidence" value="ECO:0007669"/>
    <property type="project" value="TreeGrafter"/>
</dbReference>
<evidence type="ECO:0000256" key="1">
    <source>
        <dbReference type="ARBA" id="ARBA00023002"/>
    </source>
</evidence>
<name>A0A0P0Z3F4_9HYPH</name>
<dbReference type="InterPro" id="IPR050982">
    <property type="entry name" value="Auxin_biosynth/cation_transpt"/>
</dbReference>